<dbReference type="GO" id="GO:0020037">
    <property type="term" value="F:heme binding"/>
    <property type="evidence" value="ECO:0007669"/>
    <property type="project" value="InterPro"/>
</dbReference>
<feature type="region of interest" description="Disordered" evidence="5">
    <location>
        <begin position="289"/>
        <end position="329"/>
    </location>
</feature>
<dbReference type="AlphaFoldDB" id="A0A6S7EBJ8"/>
<evidence type="ECO:0000256" key="2">
    <source>
        <dbReference type="ARBA" id="ARBA00022723"/>
    </source>
</evidence>
<dbReference type="Pfam" id="PF00034">
    <property type="entry name" value="Cytochrom_C"/>
    <property type="match status" value="1"/>
</dbReference>
<evidence type="ECO:0000313" key="9">
    <source>
        <dbReference type="Proteomes" id="UP000494122"/>
    </source>
</evidence>
<name>A0A6S7EBJ8_9BURK</name>
<keyword evidence="2 4" id="KW-0479">Metal-binding</keyword>
<proteinExistence type="predicted"/>
<dbReference type="GO" id="GO:0009055">
    <property type="term" value="F:electron transfer activity"/>
    <property type="evidence" value="ECO:0007669"/>
    <property type="project" value="InterPro"/>
</dbReference>
<keyword evidence="6" id="KW-0472">Membrane</keyword>
<feature type="transmembrane region" description="Helical" evidence="6">
    <location>
        <begin position="70"/>
        <end position="92"/>
    </location>
</feature>
<feature type="transmembrane region" description="Helical" evidence="6">
    <location>
        <begin position="108"/>
        <end position="129"/>
    </location>
</feature>
<keyword evidence="3 4" id="KW-0408">Iron</keyword>
<evidence type="ECO:0000256" key="3">
    <source>
        <dbReference type="ARBA" id="ARBA00023004"/>
    </source>
</evidence>
<dbReference type="GO" id="GO:0046872">
    <property type="term" value="F:metal ion binding"/>
    <property type="evidence" value="ECO:0007669"/>
    <property type="project" value="UniProtKB-KW"/>
</dbReference>
<protein>
    <recommendedName>
        <fullName evidence="7">Cytochrome c domain-containing protein</fullName>
    </recommendedName>
</protein>
<dbReference type="InterPro" id="IPR009056">
    <property type="entry name" value="Cyt_c-like_dom"/>
</dbReference>
<evidence type="ECO:0000256" key="4">
    <source>
        <dbReference type="PROSITE-ProRule" id="PRU00433"/>
    </source>
</evidence>
<evidence type="ECO:0000313" key="8">
    <source>
        <dbReference type="EMBL" id="CAB3903141.1"/>
    </source>
</evidence>
<feature type="transmembrane region" description="Helical" evidence="6">
    <location>
        <begin position="6"/>
        <end position="25"/>
    </location>
</feature>
<feature type="transmembrane region" description="Helical" evidence="6">
    <location>
        <begin position="37"/>
        <end position="58"/>
    </location>
</feature>
<keyword evidence="1 4" id="KW-0349">Heme</keyword>
<accession>A0A6S7EBJ8</accession>
<dbReference type="EMBL" id="CADILE010000014">
    <property type="protein sequence ID" value="CAB3903141.1"/>
    <property type="molecule type" value="Genomic_DNA"/>
</dbReference>
<dbReference type="PROSITE" id="PS51007">
    <property type="entry name" value="CYTC"/>
    <property type="match status" value="1"/>
</dbReference>
<feature type="transmembrane region" description="Helical" evidence="6">
    <location>
        <begin position="160"/>
        <end position="180"/>
    </location>
</feature>
<keyword evidence="6" id="KW-0812">Transmembrane</keyword>
<gene>
    <name evidence="8" type="ORF">LMG3328_04401</name>
</gene>
<feature type="transmembrane region" description="Helical" evidence="6">
    <location>
        <begin position="185"/>
        <end position="202"/>
    </location>
</feature>
<evidence type="ECO:0000256" key="6">
    <source>
        <dbReference type="SAM" id="Phobius"/>
    </source>
</evidence>
<dbReference type="Gene3D" id="1.10.760.10">
    <property type="entry name" value="Cytochrome c-like domain"/>
    <property type="match status" value="1"/>
</dbReference>
<evidence type="ECO:0000256" key="1">
    <source>
        <dbReference type="ARBA" id="ARBA00022617"/>
    </source>
</evidence>
<sequence>MVSNAALALAALAAPAGMLACLAAARRRGREITAGLPLPWLAALTLASVGGVLALAWQRAQGVPGLLGSRLGHLALAVAALLLLTALAAAWLHSRMPAPAARTASRRAGAMVLGALASLAALLALAIAWQPEEALAIAHWPFAWRYDPDLPVGTHTWRRLGLAAGLTAVGLGLLVGALFARRGRLVWLTAAAGLLASASWPAPRMLLTEATATSYQRSPLLFSDRNLLQGAQLYQRHCAGCHGERADGRGPLAAGLPAWPSVLGPALFDNRLEGELHWRLAREGARHGSGAYGGDARNGEGISNNAPAGGRQSGGRAAGAPPVSGSSETLTADDSWRVLDYLRVHAYGVGGGAGMPAIPAPVVALTCRDGRAATLSGLRGLPLRVVAAAPGAPREPQDPRLLTVALTRGGPPPEDADCVAPDDTAWSAYALAAGLPPQALAGAQFMVDRRGWLRARRLPGAAPAWTSADNVCGPGGRMENTSAQGLGALLLAMDRAPIDIPDTRRGP</sequence>
<reference evidence="8 9" key="1">
    <citation type="submission" date="2020-04" db="EMBL/GenBank/DDBJ databases">
        <authorList>
            <person name="De Canck E."/>
        </authorList>
    </citation>
    <scope>NUCLEOTIDE SEQUENCE [LARGE SCALE GENOMIC DNA]</scope>
    <source>
        <strain evidence="8 9">LMG 3328</strain>
    </source>
</reference>
<keyword evidence="6" id="KW-1133">Transmembrane helix</keyword>
<evidence type="ECO:0000259" key="7">
    <source>
        <dbReference type="PROSITE" id="PS51007"/>
    </source>
</evidence>
<dbReference type="Proteomes" id="UP000494122">
    <property type="component" value="Unassembled WGS sequence"/>
</dbReference>
<dbReference type="RefSeq" id="WP_244977771.1">
    <property type="nucleotide sequence ID" value="NZ_CADILE010000014.1"/>
</dbReference>
<feature type="domain" description="Cytochrome c" evidence="7">
    <location>
        <begin position="225"/>
        <end position="346"/>
    </location>
</feature>
<dbReference type="InterPro" id="IPR036909">
    <property type="entry name" value="Cyt_c-like_dom_sf"/>
</dbReference>
<evidence type="ECO:0000256" key="5">
    <source>
        <dbReference type="SAM" id="MobiDB-lite"/>
    </source>
</evidence>
<organism evidence="8 9">
    <name type="scientific">Achromobacter ruhlandii</name>
    <dbReference type="NCBI Taxonomy" id="72557"/>
    <lineage>
        <taxon>Bacteria</taxon>
        <taxon>Pseudomonadati</taxon>
        <taxon>Pseudomonadota</taxon>
        <taxon>Betaproteobacteria</taxon>
        <taxon>Burkholderiales</taxon>
        <taxon>Alcaligenaceae</taxon>
        <taxon>Achromobacter</taxon>
    </lineage>
</organism>
<dbReference type="SUPFAM" id="SSF46626">
    <property type="entry name" value="Cytochrome c"/>
    <property type="match status" value="1"/>
</dbReference>